<proteinExistence type="predicted"/>
<sequence length="232" mass="26564">MEFKNADIITLKNGDTCVVASDTVVSCDRQIGISLNDFSHDYYDDTLNHRTFGEYDITKVMRFDGFHEYKCVFERHTLVFELAGDKQDKLFDILCTCIEFSKPSAQFDVIDKYLDLEVVDLDRHGFDGFICTAKHFDSAVDNLSALEILQMGSNSKPLDNFTDFYWVHDGIVEYGDKLLDLLGTNKYHALIKKTVKEIISLYDNCAETGKLPPYERMPEEIKVIADFMKGAE</sequence>
<dbReference type="Proteomes" id="UP000433181">
    <property type="component" value="Unassembled WGS sequence"/>
</dbReference>
<keyword evidence="2" id="KW-1185">Reference proteome</keyword>
<gene>
    <name evidence="1" type="ORF">FYJ84_04135</name>
</gene>
<dbReference type="RefSeq" id="WP_154406337.1">
    <property type="nucleotide sequence ID" value="NZ_VUNR01000005.1"/>
</dbReference>
<protein>
    <submittedName>
        <fullName evidence="1">Uncharacterized protein</fullName>
    </submittedName>
</protein>
<name>A0A6I2UGN5_9FIRM</name>
<accession>A0A6I2UGN5</accession>
<dbReference type="GeneID" id="96778094"/>
<evidence type="ECO:0000313" key="2">
    <source>
        <dbReference type="Proteomes" id="UP000433181"/>
    </source>
</evidence>
<organism evidence="1 2">
    <name type="scientific">Anaerovibrio slackiae</name>
    <dbReference type="NCBI Taxonomy" id="2652309"/>
    <lineage>
        <taxon>Bacteria</taxon>
        <taxon>Bacillati</taxon>
        <taxon>Bacillota</taxon>
        <taxon>Negativicutes</taxon>
        <taxon>Selenomonadales</taxon>
        <taxon>Selenomonadaceae</taxon>
        <taxon>Anaerovibrio</taxon>
    </lineage>
</organism>
<dbReference type="AlphaFoldDB" id="A0A6I2UGN5"/>
<evidence type="ECO:0000313" key="1">
    <source>
        <dbReference type="EMBL" id="MSU08182.1"/>
    </source>
</evidence>
<reference evidence="1 2" key="1">
    <citation type="submission" date="2019-08" db="EMBL/GenBank/DDBJ databases">
        <title>In-depth cultivation of the pig gut microbiome towards novel bacterial diversity and tailored functional studies.</title>
        <authorList>
            <person name="Wylensek D."/>
            <person name="Hitch T.C.A."/>
            <person name="Clavel T."/>
        </authorList>
    </citation>
    <scope>NUCLEOTIDE SEQUENCE [LARGE SCALE GENOMIC DNA]</scope>
    <source>
        <strain evidence="1 2">WCA-693-APC-5D-A</strain>
    </source>
</reference>
<dbReference type="EMBL" id="VUNR01000005">
    <property type="protein sequence ID" value="MSU08182.1"/>
    <property type="molecule type" value="Genomic_DNA"/>
</dbReference>
<comment type="caution">
    <text evidence="1">The sequence shown here is derived from an EMBL/GenBank/DDBJ whole genome shotgun (WGS) entry which is preliminary data.</text>
</comment>